<evidence type="ECO:0000256" key="1">
    <source>
        <dbReference type="ARBA" id="ARBA00022679"/>
    </source>
</evidence>
<comment type="catalytic activity">
    <reaction evidence="3">
        <text>L-methionine sulfoximine + acetyl-CoA = N-acetyl-L-methionine sulfoximine + CoA + H(+)</text>
        <dbReference type="Rhea" id="RHEA:47660"/>
        <dbReference type="ChEBI" id="CHEBI:15378"/>
        <dbReference type="ChEBI" id="CHEBI:57287"/>
        <dbReference type="ChEBI" id="CHEBI:57288"/>
        <dbReference type="ChEBI" id="CHEBI:87826"/>
        <dbReference type="ChEBI" id="CHEBI:87827"/>
    </reaction>
</comment>
<organism evidence="6 7">
    <name type="scientific">Bordetella ansorpii</name>
    <dbReference type="NCBI Taxonomy" id="288768"/>
    <lineage>
        <taxon>Bacteria</taxon>
        <taxon>Pseudomonadati</taxon>
        <taxon>Pseudomonadota</taxon>
        <taxon>Betaproteobacteria</taxon>
        <taxon>Burkholderiales</taxon>
        <taxon>Alcaligenaceae</taxon>
        <taxon>Bordetella</taxon>
    </lineage>
</organism>
<dbReference type="SUPFAM" id="SSF55729">
    <property type="entry name" value="Acyl-CoA N-acyltransferases (Nat)"/>
    <property type="match status" value="1"/>
</dbReference>
<dbReference type="CDD" id="cd04301">
    <property type="entry name" value="NAT_SF"/>
    <property type="match status" value="1"/>
</dbReference>
<dbReference type="FunFam" id="3.40.630.30:FF:000026">
    <property type="entry name" value="Phosphinothricin acetyltransferase"/>
    <property type="match status" value="1"/>
</dbReference>
<feature type="domain" description="N-acetyltransferase" evidence="5">
    <location>
        <begin position="13"/>
        <end position="177"/>
    </location>
</feature>
<evidence type="ECO:0000256" key="3">
    <source>
        <dbReference type="ARBA" id="ARBA00050603"/>
    </source>
</evidence>
<dbReference type="RefSeq" id="WP_066412866.1">
    <property type="nucleotide sequence ID" value="NZ_FKBS01000014.1"/>
</dbReference>
<name>A0A157PIQ0_9BORD</name>
<dbReference type="PROSITE" id="PS51186">
    <property type="entry name" value="GNAT"/>
    <property type="match status" value="1"/>
</dbReference>
<dbReference type="InterPro" id="IPR016181">
    <property type="entry name" value="Acyl_CoA_acyltransferase"/>
</dbReference>
<proteinExistence type="predicted"/>
<dbReference type="AlphaFoldDB" id="A0A157PIQ0"/>
<evidence type="ECO:0000313" key="7">
    <source>
        <dbReference type="Proteomes" id="UP000077037"/>
    </source>
</evidence>
<protein>
    <submittedName>
        <fullName evidence="6">Acetyltransferase</fullName>
        <ecNumber evidence="6">2.3.1.-</ecNumber>
    </submittedName>
</protein>
<dbReference type="OrthoDB" id="5459937at2"/>
<comment type="catalytic activity">
    <reaction evidence="4">
        <text>L-methionine sulfone + acetyl-CoA = N-acetyl-L-methionine sulfone + CoA + H(+)</text>
        <dbReference type="Rhea" id="RHEA:47656"/>
        <dbReference type="ChEBI" id="CHEBI:15378"/>
        <dbReference type="ChEBI" id="CHEBI:57287"/>
        <dbReference type="ChEBI" id="CHEBI:57288"/>
        <dbReference type="ChEBI" id="CHEBI:87824"/>
        <dbReference type="ChEBI" id="CHEBI:87825"/>
    </reaction>
</comment>
<evidence type="ECO:0000313" key="6">
    <source>
        <dbReference type="EMBL" id="SAI33268.1"/>
    </source>
</evidence>
<dbReference type="Proteomes" id="UP000077037">
    <property type="component" value="Unassembled WGS sequence"/>
</dbReference>
<evidence type="ECO:0000256" key="2">
    <source>
        <dbReference type="ARBA" id="ARBA00023315"/>
    </source>
</evidence>
<evidence type="ECO:0000256" key="4">
    <source>
        <dbReference type="ARBA" id="ARBA00051334"/>
    </source>
</evidence>
<dbReference type="PANTHER" id="PTHR43072:SF23">
    <property type="entry name" value="UPF0039 PROTEIN C11D3.02C"/>
    <property type="match status" value="1"/>
</dbReference>
<reference evidence="6 7" key="1">
    <citation type="submission" date="2016-03" db="EMBL/GenBank/DDBJ databases">
        <authorList>
            <consortium name="Pathogen Informatics"/>
        </authorList>
    </citation>
    <scope>NUCLEOTIDE SEQUENCE [LARGE SCALE GENOMIC DNA]</scope>
    <source>
        <strain evidence="6 7">NCTC13364</strain>
    </source>
</reference>
<keyword evidence="1 6" id="KW-0808">Transferase</keyword>
<dbReference type="PANTHER" id="PTHR43072">
    <property type="entry name" value="N-ACETYLTRANSFERASE"/>
    <property type="match status" value="1"/>
</dbReference>
<dbReference type="Pfam" id="PF00583">
    <property type="entry name" value="Acetyltransf_1"/>
    <property type="match status" value="1"/>
</dbReference>
<dbReference type="EMBL" id="FKBS01000014">
    <property type="protein sequence ID" value="SAI33268.1"/>
    <property type="molecule type" value="Genomic_DNA"/>
</dbReference>
<sequence>MNASAQAPGPAGATLVPCTYDRHAPAILAILNDAIVNTTALYDYKPRTMQSMETWFQVKTAGGFPVLGYENADGELMGFASYGTFRAFPAFKYSVEHSVYVDQRFRGLGLGEALMRVLIDEARKNQVHVLVGGIDASNAGSIKLHEKLGFVHSGTIAQAGFKFGRWLDLAFYQLTLDTPQQPVDG</sequence>
<accession>A0A157PIQ0</accession>
<evidence type="ECO:0000259" key="5">
    <source>
        <dbReference type="PROSITE" id="PS51186"/>
    </source>
</evidence>
<dbReference type="InterPro" id="IPR000182">
    <property type="entry name" value="GNAT_dom"/>
</dbReference>
<keyword evidence="2 6" id="KW-0012">Acyltransferase</keyword>
<dbReference type="Gene3D" id="3.40.630.30">
    <property type="match status" value="1"/>
</dbReference>
<gene>
    <name evidence="6" type="primary">yncA</name>
    <name evidence="6" type="ORF">SAMEA1982600_02701</name>
</gene>
<dbReference type="EC" id="2.3.1.-" evidence="6"/>
<dbReference type="GO" id="GO:0016747">
    <property type="term" value="F:acyltransferase activity, transferring groups other than amino-acyl groups"/>
    <property type="evidence" value="ECO:0007669"/>
    <property type="project" value="InterPro"/>
</dbReference>